<organism evidence="1 2">
    <name type="scientific">Clostridium acetireducens DSM 10703</name>
    <dbReference type="NCBI Taxonomy" id="1121290"/>
    <lineage>
        <taxon>Bacteria</taxon>
        <taxon>Bacillati</taxon>
        <taxon>Bacillota</taxon>
        <taxon>Clostridia</taxon>
        <taxon>Eubacteriales</taxon>
        <taxon>Clostridiaceae</taxon>
        <taxon>Clostridium</taxon>
    </lineage>
</organism>
<dbReference type="RefSeq" id="WP_070109403.1">
    <property type="nucleotide sequence ID" value="NZ_LZFO01000004.1"/>
</dbReference>
<protein>
    <submittedName>
        <fullName evidence="1">Uncharacterized protein</fullName>
    </submittedName>
</protein>
<evidence type="ECO:0000313" key="1">
    <source>
        <dbReference type="EMBL" id="OFI07244.1"/>
    </source>
</evidence>
<evidence type="ECO:0000313" key="2">
    <source>
        <dbReference type="Proteomes" id="UP000175744"/>
    </source>
</evidence>
<sequence>MSKYITANNLDDVIQENKKIAILDNNTISFLHKAENYTMPYRTFLSNLKVCCSIFNTKYYSNYYVELKKVEKKWLN</sequence>
<name>A0A1E8F220_9CLOT</name>
<dbReference type="AlphaFoldDB" id="A0A1E8F220"/>
<comment type="caution">
    <text evidence="1">The sequence shown here is derived from an EMBL/GenBank/DDBJ whole genome shotgun (WGS) entry which is preliminary data.</text>
</comment>
<proteinExistence type="predicted"/>
<keyword evidence="2" id="KW-1185">Reference proteome</keyword>
<accession>A0A1E8F220</accession>
<reference evidence="1 2" key="1">
    <citation type="submission" date="2016-06" db="EMBL/GenBank/DDBJ databases">
        <title>Genome sequence of Clostridium acetireducens DSM 10703.</title>
        <authorList>
            <person name="Poehlein A."/>
            <person name="Fluechter S."/>
            <person name="Duerre P."/>
            <person name="Daniel R."/>
        </authorList>
    </citation>
    <scope>NUCLEOTIDE SEQUENCE [LARGE SCALE GENOMIC DNA]</scope>
    <source>
        <strain evidence="1 2">DSM 10703</strain>
    </source>
</reference>
<dbReference type="Proteomes" id="UP000175744">
    <property type="component" value="Unassembled WGS sequence"/>
</dbReference>
<gene>
    <name evidence="1" type="ORF">CLOACE_04370</name>
</gene>
<dbReference type="EMBL" id="LZFO01000004">
    <property type="protein sequence ID" value="OFI07244.1"/>
    <property type="molecule type" value="Genomic_DNA"/>
</dbReference>